<reference evidence="1 2" key="1">
    <citation type="journal article" date="2021" name="Elife">
        <title>Chloroplast acquisition without the gene transfer in kleptoplastic sea slugs, Plakobranchus ocellatus.</title>
        <authorList>
            <person name="Maeda T."/>
            <person name="Takahashi S."/>
            <person name="Yoshida T."/>
            <person name="Shimamura S."/>
            <person name="Takaki Y."/>
            <person name="Nagai Y."/>
            <person name="Toyoda A."/>
            <person name="Suzuki Y."/>
            <person name="Arimoto A."/>
            <person name="Ishii H."/>
            <person name="Satoh N."/>
            <person name="Nishiyama T."/>
            <person name="Hasebe M."/>
            <person name="Maruyama T."/>
            <person name="Minagawa J."/>
            <person name="Obokata J."/>
            <person name="Shigenobu S."/>
        </authorList>
    </citation>
    <scope>NUCLEOTIDE SEQUENCE [LARGE SCALE GENOMIC DNA]</scope>
</reference>
<dbReference type="Proteomes" id="UP000762676">
    <property type="component" value="Unassembled WGS sequence"/>
</dbReference>
<proteinExistence type="predicted"/>
<dbReference type="AlphaFoldDB" id="A0AAV4JQV0"/>
<gene>
    <name evidence="1" type="ORF">ElyMa_005176600</name>
</gene>
<keyword evidence="2" id="KW-1185">Reference proteome</keyword>
<accession>A0AAV4JQV0</accession>
<organism evidence="1 2">
    <name type="scientific">Elysia marginata</name>
    <dbReference type="NCBI Taxonomy" id="1093978"/>
    <lineage>
        <taxon>Eukaryota</taxon>
        <taxon>Metazoa</taxon>
        <taxon>Spiralia</taxon>
        <taxon>Lophotrochozoa</taxon>
        <taxon>Mollusca</taxon>
        <taxon>Gastropoda</taxon>
        <taxon>Heterobranchia</taxon>
        <taxon>Euthyneura</taxon>
        <taxon>Panpulmonata</taxon>
        <taxon>Sacoglossa</taxon>
        <taxon>Placobranchoidea</taxon>
        <taxon>Plakobranchidae</taxon>
        <taxon>Elysia</taxon>
    </lineage>
</organism>
<sequence>MDIQLKLQWYPPAATAKLSASACYSERLTRQQQGRGNVLASCNFPIHVAIWTMARGTPHGLRPCRYMDSGLREDD</sequence>
<evidence type="ECO:0000313" key="2">
    <source>
        <dbReference type="Proteomes" id="UP000762676"/>
    </source>
</evidence>
<dbReference type="EMBL" id="BMAT01010356">
    <property type="protein sequence ID" value="GFS25158.1"/>
    <property type="molecule type" value="Genomic_DNA"/>
</dbReference>
<comment type="caution">
    <text evidence="1">The sequence shown here is derived from an EMBL/GenBank/DDBJ whole genome shotgun (WGS) entry which is preliminary data.</text>
</comment>
<protein>
    <submittedName>
        <fullName evidence="1">Uncharacterized protein</fullName>
    </submittedName>
</protein>
<name>A0AAV4JQV0_9GAST</name>
<evidence type="ECO:0000313" key="1">
    <source>
        <dbReference type="EMBL" id="GFS25158.1"/>
    </source>
</evidence>